<keyword evidence="2" id="KW-0378">Hydrolase</keyword>
<comment type="caution">
    <text evidence="4">The sequence shown here is derived from an EMBL/GenBank/DDBJ whole genome shotgun (WGS) entry which is preliminary data.</text>
</comment>
<accession>A0A9X2T098</accession>
<dbReference type="PANTHER" id="PTHR30023:SF0">
    <property type="entry name" value="PENICILLIN-SENSITIVE CARBOXYPEPTIDASE A"/>
    <property type="match status" value="1"/>
</dbReference>
<dbReference type="InterPro" id="IPR012338">
    <property type="entry name" value="Beta-lactam/transpept-like"/>
</dbReference>
<evidence type="ECO:0000256" key="1">
    <source>
        <dbReference type="ARBA" id="ARBA00006096"/>
    </source>
</evidence>
<protein>
    <submittedName>
        <fullName evidence="4">D-alanyl-D-alanine carboxypeptidase</fullName>
    </submittedName>
</protein>
<dbReference type="AlphaFoldDB" id="A0A9X2T098"/>
<organism evidence="4 5">
    <name type="scientific">Aquiflexum gelatinilyticum</name>
    <dbReference type="NCBI Taxonomy" id="2961943"/>
    <lineage>
        <taxon>Bacteria</taxon>
        <taxon>Pseudomonadati</taxon>
        <taxon>Bacteroidota</taxon>
        <taxon>Cytophagia</taxon>
        <taxon>Cytophagales</taxon>
        <taxon>Cyclobacteriaceae</taxon>
        <taxon>Aquiflexum</taxon>
    </lineage>
</organism>
<keyword evidence="3" id="KW-0732">Signal</keyword>
<reference evidence="4" key="1">
    <citation type="submission" date="2022-08" db="EMBL/GenBank/DDBJ databases">
        <authorList>
            <person name="Zhang D."/>
        </authorList>
    </citation>
    <scope>NUCLEOTIDE SEQUENCE</scope>
    <source>
        <strain evidence="4">XJ19-11</strain>
    </source>
</reference>
<dbReference type="GO" id="GO:0000270">
    <property type="term" value="P:peptidoglycan metabolic process"/>
    <property type="evidence" value="ECO:0007669"/>
    <property type="project" value="TreeGrafter"/>
</dbReference>
<dbReference type="RefSeq" id="WP_258421523.1">
    <property type="nucleotide sequence ID" value="NZ_JANSUY010000001.1"/>
</dbReference>
<dbReference type="GO" id="GO:0006508">
    <property type="term" value="P:proteolysis"/>
    <property type="evidence" value="ECO:0007669"/>
    <property type="project" value="InterPro"/>
</dbReference>
<dbReference type="InterPro" id="IPR000667">
    <property type="entry name" value="Peptidase_S13"/>
</dbReference>
<keyword evidence="5" id="KW-1185">Reference proteome</keyword>
<dbReference type="Gene3D" id="3.40.710.10">
    <property type="entry name" value="DD-peptidase/beta-lactamase superfamily"/>
    <property type="match status" value="2"/>
</dbReference>
<keyword evidence="4" id="KW-0645">Protease</keyword>
<gene>
    <name evidence="4" type="ORF">NU887_01195</name>
</gene>
<comment type="similarity">
    <text evidence="1">Belongs to the peptidase S13 family.</text>
</comment>
<feature type="signal peptide" evidence="3">
    <location>
        <begin position="1"/>
        <end position="21"/>
    </location>
</feature>
<evidence type="ECO:0000256" key="3">
    <source>
        <dbReference type="SAM" id="SignalP"/>
    </source>
</evidence>
<dbReference type="Proteomes" id="UP001142175">
    <property type="component" value="Unassembled WGS sequence"/>
</dbReference>
<evidence type="ECO:0000313" key="5">
    <source>
        <dbReference type="Proteomes" id="UP001142175"/>
    </source>
</evidence>
<dbReference type="PRINTS" id="PR00922">
    <property type="entry name" value="DADACBPTASE3"/>
</dbReference>
<keyword evidence="4" id="KW-0121">Carboxypeptidase</keyword>
<evidence type="ECO:0000313" key="4">
    <source>
        <dbReference type="EMBL" id="MCR9013625.1"/>
    </source>
</evidence>
<dbReference type="Pfam" id="PF02113">
    <property type="entry name" value="Peptidase_S13"/>
    <property type="match status" value="2"/>
</dbReference>
<dbReference type="PANTHER" id="PTHR30023">
    <property type="entry name" value="D-ALANYL-D-ALANINE CARBOXYPEPTIDASE"/>
    <property type="match status" value="1"/>
</dbReference>
<sequence length="427" mass="48806">MKKAFLLVFLSALFSIQTTEAQKLNTRKVRKMFEQSDIMQEHFVGFILEEQGGKIIYEQNPDRYFVPASNTKLLTLYAALNILGDSIPGLKYHVNGDSLVIWGTGDPSFLHPKLDNRKVFDFLADSPYSIYLAKDPDVEFEPSPWRADLSHFPMYGNETIIKSDSSHKLIVSPIGISNYIKIDSTLITNRFTLRRSKSGKELLMPSLPVPVGFESQIPFPMDLEVTRILLQDTLKRDVTLIRRHRPAGIKTLLSIPSDSLYRHMMLPSDNFLAEQILLLCSGQLGDTLDVNKTIEYSLKNYLVDLKNKPIWEDGSGLSRFNLFTPNTVLEVLHKLEQKIGDTERLKTFLPAGGVSGTIKNAYKTDNGKPFVWAKTGSLRYMHLQSGWIETKKGKVYRYVFMNNNFIRPTSEIRAEMVRLMTEIHEKY</sequence>
<proteinExistence type="inferred from homology"/>
<dbReference type="GO" id="GO:0004185">
    <property type="term" value="F:serine-type carboxypeptidase activity"/>
    <property type="evidence" value="ECO:0007669"/>
    <property type="project" value="InterPro"/>
</dbReference>
<evidence type="ECO:0000256" key="2">
    <source>
        <dbReference type="ARBA" id="ARBA00022801"/>
    </source>
</evidence>
<dbReference type="EMBL" id="JANSUY010000001">
    <property type="protein sequence ID" value="MCR9013625.1"/>
    <property type="molecule type" value="Genomic_DNA"/>
</dbReference>
<dbReference type="SUPFAM" id="SSF56601">
    <property type="entry name" value="beta-lactamase/transpeptidase-like"/>
    <property type="match status" value="1"/>
</dbReference>
<feature type="chain" id="PRO_5040874126" evidence="3">
    <location>
        <begin position="22"/>
        <end position="427"/>
    </location>
</feature>
<name>A0A9X2T098_9BACT</name>